<keyword evidence="1" id="KW-0472">Membrane</keyword>
<accession>A0A1H3MBP4</accession>
<dbReference type="Proteomes" id="UP000198891">
    <property type="component" value="Unassembled WGS sequence"/>
</dbReference>
<keyword evidence="3" id="KW-1185">Reference proteome</keyword>
<protein>
    <submittedName>
        <fullName evidence="2">Uncharacterized protein</fullName>
    </submittedName>
</protein>
<proteinExistence type="predicted"/>
<organism evidence="2 3">
    <name type="scientific">Herbiconiux ginsengi</name>
    <dbReference type="NCBI Taxonomy" id="381665"/>
    <lineage>
        <taxon>Bacteria</taxon>
        <taxon>Bacillati</taxon>
        <taxon>Actinomycetota</taxon>
        <taxon>Actinomycetes</taxon>
        <taxon>Micrococcales</taxon>
        <taxon>Microbacteriaceae</taxon>
        <taxon>Herbiconiux</taxon>
    </lineage>
</organism>
<name>A0A1H3MBP4_9MICO</name>
<keyword evidence="1" id="KW-1133">Transmembrane helix</keyword>
<evidence type="ECO:0000313" key="2">
    <source>
        <dbReference type="EMBL" id="SDY74127.1"/>
    </source>
</evidence>
<keyword evidence="1" id="KW-0812">Transmembrane</keyword>
<gene>
    <name evidence="2" type="ORF">SAMN05216554_1357</name>
</gene>
<feature type="transmembrane region" description="Helical" evidence="1">
    <location>
        <begin position="12"/>
        <end position="31"/>
    </location>
</feature>
<sequence>MHAQSDVTVFLVLWALVGAIPVACGLVLTRARPHRIRGKRGDQLR</sequence>
<dbReference type="STRING" id="381665.SAMN05216554_1357"/>
<dbReference type="RefSeq" id="WP_175494151.1">
    <property type="nucleotide sequence ID" value="NZ_FNPZ01000001.1"/>
</dbReference>
<dbReference type="AlphaFoldDB" id="A0A1H3MBP4"/>
<evidence type="ECO:0000313" key="3">
    <source>
        <dbReference type="Proteomes" id="UP000198891"/>
    </source>
</evidence>
<dbReference type="EMBL" id="FNPZ01000001">
    <property type="protein sequence ID" value="SDY74127.1"/>
    <property type="molecule type" value="Genomic_DNA"/>
</dbReference>
<evidence type="ECO:0000256" key="1">
    <source>
        <dbReference type="SAM" id="Phobius"/>
    </source>
</evidence>
<reference evidence="2 3" key="1">
    <citation type="submission" date="2016-10" db="EMBL/GenBank/DDBJ databases">
        <authorList>
            <person name="de Groot N.N."/>
        </authorList>
    </citation>
    <scope>NUCLEOTIDE SEQUENCE [LARGE SCALE GENOMIC DNA]</scope>
    <source>
        <strain evidence="2 3">CGMCC 4.3491</strain>
    </source>
</reference>